<proteinExistence type="predicted"/>
<name>A0ABW0VP78_9BACL</name>
<dbReference type="SUPFAM" id="SSF56091">
    <property type="entry name" value="DNA ligase/mRNA capping enzyme, catalytic domain"/>
    <property type="match status" value="1"/>
</dbReference>
<feature type="compositionally biased region" description="Low complexity" evidence="2">
    <location>
        <begin position="53"/>
        <end position="69"/>
    </location>
</feature>
<keyword evidence="4" id="KW-0436">Ligase</keyword>
<dbReference type="PANTHER" id="PTHR45997">
    <property type="entry name" value="DNA LIGASE 4"/>
    <property type="match status" value="1"/>
</dbReference>
<protein>
    <submittedName>
        <fullName evidence="4">DNA ligase</fullName>
    </submittedName>
</protein>
<dbReference type="Gene3D" id="2.40.50.140">
    <property type="entry name" value="Nucleic acid-binding proteins"/>
    <property type="match status" value="1"/>
</dbReference>
<feature type="region of interest" description="Disordered" evidence="2">
    <location>
        <begin position="41"/>
        <end position="81"/>
    </location>
</feature>
<dbReference type="GO" id="GO:0016874">
    <property type="term" value="F:ligase activity"/>
    <property type="evidence" value="ECO:0007669"/>
    <property type="project" value="UniProtKB-KW"/>
</dbReference>
<dbReference type="CDD" id="cd07906">
    <property type="entry name" value="Adenylation_DNA_ligase_LigD_LigC"/>
    <property type="match status" value="1"/>
</dbReference>
<sequence length="384" mass="43096">MKQPIRIRQSRTILASSGEGSSLAFDASADISLEAATEFADPDIVNSPNQTGSSAQSDDSSKLFSSASLPPLPEDPMAPISDNKLPVGEDWCYQLKWDGVRILARITEHRQVELYSRRLYLKNSIYADIVELLESQAATLGPCLLDGEIVWWDGVRANFQQVLKRERSRGLSRQAAADSPGGASGGLVYVLFDLLADRTGDIRHLSFEERNRRLMKLCPAGNTRLFVTDVFRDGQALWDWVESNHWEGVVSKKLSSTYHEGKKHRDWLKKKTSLLLDVDIVGLKWRNDTIASLIMEYEGDYLGSVSLGLNDALRRVLTTTFVTEQSRNAVVPCPFNTMPDELKREKVQWLPISFKCRVTGLERTSAGQLRHPKLVTFLPKDTLT</sequence>
<dbReference type="RefSeq" id="WP_379185998.1">
    <property type="nucleotide sequence ID" value="NZ_JBHSOW010000002.1"/>
</dbReference>
<evidence type="ECO:0000256" key="2">
    <source>
        <dbReference type="SAM" id="MobiDB-lite"/>
    </source>
</evidence>
<dbReference type="InterPro" id="IPR012310">
    <property type="entry name" value="DNA_ligase_ATP-dep_cent"/>
</dbReference>
<dbReference type="Gene3D" id="3.30.1490.70">
    <property type="match status" value="1"/>
</dbReference>
<dbReference type="EMBL" id="JBHSOW010000002">
    <property type="protein sequence ID" value="MFC5647557.1"/>
    <property type="molecule type" value="Genomic_DNA"/>
</dbReference>
<evidence type="ECO:0000256" key="1">
    <source>
        <dbReference type="ARBA" id="ARBA00034003"/>
    </source>
</evidence>
<accession>A0ABW0VP78</accession>
<feature type="domain" description="ATP-dependent DNA ligase family profile" evidence="3">
    <location>
        <begin position="88"/>
        <end position="271"/>
    </location>
</feature>
<dbReference type="InterPro" id="IPR012340">
    <property type="entry name" value="NA-bd_OB-fold"/>
</dbReference>
<gene>
    <name evidence="4" type="ORF">ACFPYJ_00135</name>
</gene>
<dbReference type="InterPro" id="IPR029710">
    <property type="entry name" value="LIG4"/>
</dbReference>
<dbReference type="Proteomes" id="UP001596047">
    <property type="component" value="Unassembled WGS sequence"/>
</dbReference>
<comment type="caution">
    <text evidence="4">The sequence shown here is derived from an EMBL/GenBank/DDBJ whole genome shotgun (WGS) entry which is preliminary data.</text>
</comment>
<keyword evidence="5" id="KW-1185">Reference proteome</keyword>
<organism evidence="4 5">
    <name type="scientific">Paenibacillus solisilvae</name>
    <dbReference type="NCBI Taxonomy" id="2486751"/>
    <lineage>
        <taxon>Bacteria</taxon>
        <taxon>Bacillati</taxon>
        <taxon>Bacillota</taxon>
        <taxon>Bacilli</taxon>
        <taxon>Bacillales</taxon>
        <taxon>Paenibacillaceae</taxon>
        <taxon>Paenibacillus</taxon>
    </lineage>
</organism>
<dbReference type="SUPFAM" id="SSF50249">
    <property type="entry name" value="Nucleic acid-binding proteins"/>
    <property type="match status" value="1"/>
</dbReference>
<comment type="catalytic activity">
    <reaction evidence="1">
        <text>ATP + (deoxyribonucleotide)n-3'-hydroxyl + 5'-phospho-(deoxyribonucleotide)m = (deoxyribonucleotide)n+m + AMP + diphosphate.</text>
        <dbReference type="EC" id="6.5.1.1"/>
    </reaction>
</comment>
<dbReference type="Pfam" id="PF01068">
    <property type="entry name" value="DNA_ligase_A_M"/>
    <property type="match status" value="1"/>
</dbReference>
<evidence type="ECO:0000259" key="3">
    <source>
        <dbReference type="Pfam" id="PF01068"/>
    </source>
</evidence>
<evidence type="ECO:0000313" key="5">
    <source>
        <dbReference type="Proteomes" id="UP001596047"/>
    </source>
</evidence>
<reference evidence="5" key="1">
    <citation type="journal article" date="2019" name="Int. J. Syst. Evol. Microbiol.">
        <title>The Global Catalogue of Microorganisms (GCM) 10K type strain sequencing project: providing services to taxonomists for standard genome sequencing and annotation.</title>
        <authorList>
            <consortium name="The Broad Institute Genomics Platform"/>
            <consortium name="The Broad Institute Genome Sequencing Center for Infectious Disease"/>
            <person name="Wu L."/>
            <person name="Ma J."/>
        </authorList>
    </citation>
    <scope>NUCLEOTIDE SEQUENCE [LARGE SCALE GENOMIC DNA]</scope>
    <source>
        <strain evidence="5">CGMCC 1.3240</strain>
    </source>
</reference>
<dbReference type="Gene3D" id="3.30.470.30">
    <property type="entry name" value="DNA ligase/mRNA capping enzyme"/>
    <property type="match status" value="1"/>
</dbReference>
<evidence type="ECO:0000313" key="4">
    <source>
        <dbReference type="EMBL" id="MFC5647557.1"/>
    </source>
</evidence>
<dbReference type="PANTHER" id="PTHR45997:SF1">
    <property type="entry name" value="DNA LIGASE 4"/>
    <property type="match status" value="1"/>
</dbReference>